<reference evidence="1" key="1">
    <citation type="submission" date="2023-06" db="EMBL/GenBank/DDBJ databases">
        <title>Genome-scale phylogeny and comparative genomics of the fungal order Sordariales.</title>
        <authorList>
            <consortium name="Lawrence Berkeley National Laboratory"/>
            <person name="Hensen N."/>
            <person name="Bonometti L."/>
            <person name="Westerberg I."/>
            <person name="Brannstrom I.O."/>
            <person name="Guillou S."/>
            <person name="Cros-Aarteil S."/>
            <person name="Calhoun S."/>
            <person name="Haridas S."/>
            <person name="Kuo A."/>
            <person name="Mondo S."/>
            <person name="Pangilinan J."/>
            <person name="Riley R."/>
            <person name="Labutti K."/>
            <person name="Andreopoulos B."/>
            <person name="Lipzen A."/>
            <person name="Chen C."/>
            <person name="Yanf M."/>
            <person name="Daum C."/>
            <person name="Ng V."/>
            <person name="Clum A."/>
            <person name="Steindorff A."/>
            <person name="Ohm R."/>
            <person name="Martin F."/>
            <person name="Silar P."/>
            <person name="Natvig D."/>
            <person name="Lalanne C."/>
            <person name="Gautier V."/>
            <person name="Ament-Velasquez S.L."/>
            <person name="Kruys A."/>
            <person name="Hutchinson M.I."/>
            <person name="Powell A.J."/>
            <person name="Barry K."/>
            <person name="Miller A.N."/>
            <person name="Grigoriev I.V."/>
            <person name="Debuchy R."/>
            <person name="Gladieux P."/>
            <person name="Thoren M.H."/>
            <person name="Johannesson H."/>
        </authorList>
    </citation>
    <scope>NUCLEOTIDE SEQUENCE</scope>
    <source>
        <strain evidence="1">CBS 540.89</strain>
    </source>
</reference>
<organism evidence="1 2">
    <name type="scientific">Apiosordaria backusii</name>
    <dbReference type="NCBI Taxonomy" id="314023"/>
    <lineage>
        <taxon>Eukaryota</taxon>
        <taxon>Fungi</taxon>
        <taxon>Dikarya</taxon>
        <taxon>Ascomycota</taxon>
        <taxon>Pezizomycotina</taxon>
        <taxon>Sordariomycetes</taxon>
        <taxon>Sordariomycetidae</taxon>
        <taxon>Sordariales</taxon>
        <taxon>Lasiosphaeriaceae</taxon>
        <taxon>Apiosordaria</taxon>
    </lineage>
</organism>
<evidence type="ECO:0000313" key="1">
    <source>
        <dbReference type="EMBL" id="KAK0736470.1"/>
    </source>
</evidence>
<accession>A0AA40BLK8</accession>
<proteinExistence type="predicted"/>
<dbReference type="Proteomes" id="UP001172159">
    <property type="component" value="Unassembled WGS sequence"/>
</dbReference>
<comment type="caution">
    <text evidence="1">The sequence shown here is derived from an EMBL/GenBank/DDBJ whole genome shotgun (WGS) entry which is preliminary data.</text>
</comment>
<gene>
    <name evidence="1" type="ORF">B0T21DRAFT_367003</name>
</gene>
<dbReference type="AlphaFoldDB" id="A0AA40BLK8"/>
<keyword evidence="2" id="KW-1185">Reference proteome</keyword>
<dbReference type="EMBL" id="JAUKTV010000006">
    <property type="protein sequence ID" value="KAK0736470.1"/>
    <property type="molecule type" value="Genomic_DNA"/>
</dbReference>
<evidence type="ECO:0000313" key="2">
    <source>
        <dbReference type="Proteomes" id="UP001172159"/>
    </source>
</evidence>
<sequence>MDARFGMGETRFDLWPLDWFCNYWWKTALGTGSGVLGELIINKELQVRPFRSYR</sequence>
<protein>
    <submittedName>
        <fullName evidence="1">Uncharacterized protein</fullName>
    </submittedName>
</protein>
<name>A0AA40BLK8_9PEZI</name>